<dbReference type="EMBL" id="CP029397">
    <property type="protein sequence ID" value="AWL28938.1"/>
    <property type="molecule type" value="Genomic_DNA"/>
</dbReference>
<dbReference type="RefSeq" id="WP_081406153.1">
    <property type="nucleotide sequence ID" value="NZ_CP029397.2"/>
</dbReference>
<organism evidence="3 4">
    <name type="scientific">Acinetobacter defluvii</name>
    <dbReference type="NCBI Taxonomy" id="1871111"/>
    <lineage>
        <taxon>Bacteria</taxon>
        <taxon>Pseudomonadati</taxon>
        <taxon>Pseudomonadota</taxon>
        <taxon>Gammaproteobacteria</taxon>
        <taxon>Moraxellales</taxon>
        <taxon>Moraxellaceae</taxon>
        <taxon>Acinetobacter</taxon>
    </lineage>
</organism>
<reference evidence="3" key="1">
    <citation type="submission" date="2019-08" db="EMBL/GenBank/DDBJ databases">
        <title>The complete genome of Acinetobacter defluvii strain WCHAD010030.</title>
        <authorList>
            <person name="Hu Y."/>
            <person name="Qin J."/>
            <person name="Feng Y."/>
            <person name="Zong Z."/>
        </authorList>
    </citation>
    <scope>NUCLEOTIDE SEQUENCE</scope>
    <source>
        <strain evidence="3">WCHA30</strain>
    </source>
</reference>
<dbReference type="Gene3D" id="2.10.109.10">
    <property type="entry name" value="Umud Fragment, subunit A"/>
    <property type="match status" value="1"/>
</dbReference>
<gene>
    <name evidence="3" type="primary">umuD</name>
    <name evidence="3" type="ORF">DJ533_10350</name>
</gene>
<dbReference type="STRING" id="1871111.GCA_001704615_01879"/>
<feature type="compositionally biased region" description="Polar residues" evidence="1">
    <location>
        <begin position="1"/>
        <end position="19"/>
    </location>
</feature>
<dbReference type="GO" id="GO:0003887">
    <property type="term" value="F:DNA-directed DNA polymerase activity"/>
    <property type="evidence" value="ECO:0007669"/>
    <property type="project" value="UniProtKB-EC"/>
</dbReference>
<name>A0A2S2FDF4_9GAMM</name>
<dbReference type="CDD" id="cd06529">
    <property type="entry name" value="S24_LexA-like"/>
    <property type="match status" value="1"/>
</dbReference>
<dbReference type="InterPro" id="IPR039418">
    <property type="entry name" value="LexA-like"/>
</dbReference>
<dbReference type="SUPFAM" id="SSF51306">
    <property type="entry name" value="LexA/Signal peptidase"/>
    <property type="match status" value="1"/>
</dbReference>
<dbReference type="OrthoDB" id="9787787at2"/>
<keyword evidence="3" id="KW-0548">Nucleotidyltransferase</keyword>
<dbReference type="EC" id="2.7.7.7" evidence="3"/>
<dbReference type="AlphaFoldDB" id="A0A2S2FDF4"/>
<evidence type="ECO:0000313" key="4">
    <source>
        <dbReference type="Proteomes" id="UP000245977"/>
    </source>
</evidence>
<evidence type="ECO:0000259" key="2">
    <source>
        <dbReference type="Pfam" id="PF00717"/>
    </source>
</evidence>
<dbReference type="Proteomes" id="UP000245977">
    <property type="component" value="Chromosome"/>
</dbReference>
<keyword evidence="3" id="KW-0808">Transferase</keyword>
<dbReference type="NCBIfam" id="NF007621">
    <property type="entry name" value="PRK10276.1"/>
    <property type="match status" value="1"/>
</dbReference>
<feature type="domain" description="Peptidase S24/S26A/S26B/S26C" evidence="2">
    <location>
        <begin position="69"/>
        <end position="184"/>
    </location>
</feature>
<dbReference type="KEGG" id="adv:DJ533_10350"/>
<dbReference type="InterPro" id="IPR050077">
    <property type="entry name" value="LexA_repressor"/>
</dbReference>
<dbReference type="InterPro" id="IPR036286">
    <property type="entry name" value="LexA/Signal_pep-like_sf"/>
</dbReference>
<sequence>MTNSANFNSTLKAINPSSTSEEDTEIVRVPKSQVNEVKQYLNNKAQKQKIREVASISIFECKTSASIPLAQSKIAAGLPSPVQDYTEQSIDFNEYLIRNPNTTFVVKVASLSMLGAGIDVDDDLIVDRSIPAKNRNIVVALVDNDFTVKRLMMDGEKKWLQAENPEFPDIHFNDGQEMVIWGVVTRVIKNLK</sequence>
<evidence type="ECO:0000256" key="1">
    <source>
        <dbReference type="SAM" id="MobiDB-lite"/>
    </source>
</evidence>
<dbReference type="InterPro" id="IPR015927">
    <property type="entry name" value="Peptidase_S24_S26A/B/C"/>
</dbReference>
<dbReference type="Pfam" id="PF00717">
    <property type="entry name" value="Peptidase_S24"/>
    <property type="match status" value="1"/>
</dbReference>
<feature type="region of interest" description="Disordered" evidence="1">
    <location>
        <begin position="1"/>
        <end position="25"/>
    </location>
</feature>
<evidence type="ECO:0000313" key="3">
    <source>
        <dbReference type="EMBL" id="AWL28938.1"/>
    </source>
</evidence>
<dbReference type="PANTHER" id="PTHR33516">
    <property type="entry name" value="LEXA REPRESSOR"/>
    <property type="match status" value="1"/>
</dbReference>
<keyword evidence="4" id="KW-1185">Reference proteome</keyword>
<dbReference type="PANTHER" id="PTHR33516:SF2">
    <property type="entry name" value="LEXA REPRESSOR-RELATED"/>
    <property type="match status" value="1"/>
</dbReference>
<protein>
    <submittedName>
        <fullName evidence="3">Translesion error-prone DNA polymerase V autoproteolytic subunit</fullName>
        <ecNumber evidence="3">2.7.7.7</ecNumber>
    </submittedName>
</protein>
<accession>A0A2S2FDF4</accession>
<proteinExistence type="predicted"/>